<evidence type="ECO:0000256" key="6">
    <source>
        <dbReference type="ARBA" id="ARBA00023163"/>
    </source>
</evidence>
<keyword evidence="11" id="KW-1185">Reference proteome</keyword>
<keyword evidence="2" id="KW-0863">Zinc-finger</keyword>
<proteinExistence type="predicted"/>
<evidence type="ECO:0000256" key="8">
    <source>
        <dbReference type="ARBA" id="ARBA00023242"/>
    </source>
</evidence>
<dbReference type="Gene3D" id="3.30.50.10">
    <property type="entry name" value="Erythroid Transcription Factor GATA-1, subunit A"/>
    <property type="match status" value="1"/>
</dbReference>
<keyword evidence="5" id="KW-0238">DNA-binding</keyword>
<keyword evidence="8" id="KW-0539">Nucleus</keyword>
<dbReference type="OrthoDB" id="7634782at2759"/>
<reference evidence="10 11" key="2">
    <citation type="submission" date="2018-10" db="EMBL/GenBank/DDBJ databases">
        <authorList>
            <consortium name="Pathogen Informatics"/>
        </authorList>
    </citation>
    <scope>NUCLEOTIDE SEQUENCE [LARGE SCALE GENOMIC DNA]</scope>
</reference>
<evidence type="ECO:0000256" key="1">
    <source>
        <dbReference type="ARBA" id="ARBA00022723"/>
    </source>
</evidence>
<keyword evidence="1" id="KW-0479">Metal-binding</keyword>
<gene>
    <name evidence="10" type="ORF">EVEC_LOCUS12384</name>
</gene>
<dbReference type="InterPro" id="IPR001628">
    <property type="entry name" value="Znf_hrmn_rcpt"/>
</dbReference>
<dbReference type="InterPro" id="IPR013088">
    <property type="entry name" value="Znf_NHR/GATA"/>
</dbReference>
<evidence type="ECO:0000256" key="7">
    <source>
        <dbReference type="ARBA" id="ARBA00023170"/>
    </source>
</evidence>
<keyword evidence="3" id="KW-0862">Zinc</keyword>
<sequence length="34" mass="3857">MQDYFEEDPLLCAICGDKSSGLHYGIYTCEGRLE</sequence>
<name>A0A0N4VQD8_ENTVE</name>
<protein>
    <submittedName>
        <fullName evidence="12">Nuclear receptor domain-containing protein</fullName>
    </submittedName>
</protein>
<dbReference type="GO" id="GO:0008270">
    <property type="term" value="F:zinc ion binding"/>
    <property type="evidence" value="ECO:0007669"/>
    <property type="project" value="UniProtKB-KW"/>
</dbReference>
<dbReference type="GO" id="GO:0043565">
    <property type="term" value="F:sequence-specific DNA binding"/>
    <property type="evidence" value="ECO:0007669"/>
    <property type="project" value="InterPro"/>
</dbReference>
<feature type="domain" description="Nuclear receptor" evidence="9">
    <location>
        <begin position="11"/>
        <end position="31"/>
    </location>
</feature>
<dbReference type="GO" id="GO:0003700">
    <property type="term" value="F:DNA-binding transcription factor activity"/>
    <property type="evidence" value="ECO:0007669"/>
    <property type="project" value="InterPro"/>
</dbReference>
<dbReference type="EMBL" id="UXUI01014395">
    <property type="protein sequence ID" value="VDD97633.1"/>
    <property type="molecule type" value="Genomic_DNA"/>
</dbReference>
<keyword evidence="7" id="KW-0675">Receptor</keyword>
<organism evidence="12">
    <name type="scientific">Enterobius vermicularis</name>
    <name type="common">Human pinworm</name>
    <dbReference type="NCBI Taxonomy" id="51028"/>
    <lineage>
        <taxon>Eukaryota</taxon>
        <taxon>Metazoa</taxon>
        <taxon>Ecdysozoa</taxon>
        <taxon>Nematoda</taxon>
        <taxon>Chromadorea</taxon>
        <taxon>Rhabditida</taxon>
        <taxon>Spirurina</taxon>
        <taxon>Oxyuridomorpha</taxon>
        <taxon>Oxyuroidea</taxon>
        <taxon>Oxyuridae</taxon>
        <taxon>Enterobius</taxon>
    </lineage>
</organism>
<reference evidence="12" key="1">
    <citation type="submission" date="2017-02" db="UniProtKB">
        <authorList>
            <consortium name="WormBaseParasite"/>
        </authorList>
    </citation>
    <scope>IDENTIFICATION</scope>
</reference>
<dbReference type="Proteomes" id="UP000274131">
    <property type="component" value="Unassembled WGS sequence"/>
</dbReference>
<evidence type="ECO:0000313" key="12">
    <source>
        <dbReference type="WBParaSite" id="EVEC_0001323701-mRNA-1"/>
    </source>
</evidence>
<dbReference type="Pfam" id="PF00105">
    <property type="entry name" value="zf-C4"/>
    <property type="match status" value="1"/>
</dbReference>
<dbReference type="AlphaFoldDB" id="A0A0N4VQD8"/>
<evidence type="ECO:0000256" key="2">
    <source>
        <dbReference type="ARBA" id="ARBA00022771"/>
    </source>
</evidence>
<accession>A0A0N4VQD8</accession>
<evidence type="ECO:0000256" key="4">
    <source>
        <dbReference type="ARBA" id="ARBA00023015"/>
    </source>
</evidence>
<evidence type="ECO:0000313" key="11">
    <source>
        <dbReference type="Proteomes" id="UP000274131"/>
    </source>
</evidence>
<keyword evidence="6" id="KW-0804">Transcription</keyword>
<evidence type="ECO:0000259" key="9">
    <source>
        <dbReference type="Pfam" id="PF00105"/>
    </source>
</evidence>
<evidence type="ECO:0000313" key="10">
    <source>
        <dbReference type="EMBL" id="VDD97633.1"/>
    </source>
</evidence>
<keyword evidence="4" id="KW-0805">Transcription regulation</keyword>
<dbReference type="WBParaSite" id="EVEC_0001323701-mRNA-1">
    <property type="protein sequence ID" value="EVEC_0001323701-mRNA-1"/>
    <property type="gene ID" value="EVEC_0001323701"/>
</dbReference>
<dbReference type="SUPFAM" id="SSF57716">
    <property type="entry name" value="Glucocorticoid receptor-like (DNA-binding domain)"/>
    <property type="match status" value="1"/>
</dbReference>
<evidence type="ECO:0000256" key="5">
    <source>
        <dbReference type="ARBA" id="ARBA00023125"/>
    </source>
</evidence>
<evidence type="ECO:0000256" key="3">
    <source>
        <dbReference type="ARBA" id="ARBA00022833"/>
    </source>
</evidence>